<dbReference type="AlphaFoldDB" id="A0A0B8P773"/>
<accession>A0A0B8P773</accession>
<evidence type="ECO:0000313" key="2">
    <source>
        <dbReference type="EMBL" id="GAM60382.1"/>
    </source>
</evidence>
<name>A0A0B8P773_9VIBR</name>
<dbReference type="InterPro" id="IPR014710">
    <property type="entry name" value="RmlC-like_jellyroll"/>
</dbReference>
<dbReference type="Pfam" id="PF12973">
    <property type="entry name" value="Cupin_7"/>
    <property type="match status" value="1"/>
</dbReference>
<gene>
    <name evidence="2" type="ORF">JCM19232_715</name>
</gene>
<evidence type="ECO:0000259" key="1">
    <source>
        <dbReference type="Pfam" id="PF12973"/>
    </source>
</evidence>
<dbReference type="InterPro" id="IPR025979">
    <property type="entry name" value="ChrR-like_cupin_dom"/>
</dbReference>
<dbReference type="SUPFAM" id="SSF51182">
    <property type="entry name" value="RmlC-like cupins"/>
    <property type="match status" value="1"/>
</dbReference>
<evidence type="ECO:0000313" key="3">
    <source>
        <dbReference type="Proteomes" id="UP000031670"/>
    </source>
</evidence>
<reference evidence="2 3" key="1">
    <citation type="submission" date="2015-01" db="EMBL/GenBank/DDBJ databases">
        <title>Vibrio sp. C5 JCM 19232 whole genome shotgun sequence.</title>
        <authorList>
            <person name="Sawabe T."/>
            <person name="Meirelles P."/>
            <person name="Feng G."/>
            <person name="Sayaka M."/>
            <person name="Hattori M."/>
            <person name="Ohkuma M."/>
        </authorList>
    </citation>
    <scope>NUCLEOTIDE SEQUENCE [LARGE SCALE GENOMIC DNA]</scope>
    <source>
        <strain evidence="2 3">JCM19232</strain>
    </source>
</reference>
<comment type="caution">
    <text evidence="2">The sequence shown here is derived from an EMBL/GenBank/DDBJ whole genome shotgun (WGS) entry which is preliminary data.</text>
</comment>
<dbReference type="EMBL" id="BBSA01000001">
    <property type="protein sequence ID" value="GAM60382.1"/>
    <property type="molecule type" value="Genomic_DNA"/>
</dbReference>
<dbReference type="Gene3D" id="2.60.120.10">
    <property type="entry name" value="Jelly Rolls"/>
    <property type="match status" value="1"/>
</dbReference>
<protein>
    <recommendedName>
        <fullName evidence="1">ChrR-like cupin domain-containing protein</fullName>
    </recommendedName>
</protein>
<organism evidence="2 3">
    <name type="scientific">Vibrio ishigakensis</name>
    <dbReference type="NCBI Taxonomy" id="1481914"/>
    <lineage>
        <taxon>Bacteria</taxon>
        <taxon>Pseudomonadati</taxon>
        <taxon>Pseudomonadota</taxon>
        <taxon>Gammaproteobacteria</taxon>
        <taxon>Vibrionales</taxon>
        <taxon>Vibrionaceae</taxon>
        <taxon>Vibrio</taxon>
    </lineage>
</organism>
<sequence>MPLHGFEEENVALVKWPQGERFQPHSHFGGEEILVLSGEFQDEYGQYPQYSCYVALT</sequence>
<feature type="domain" description="ChrR-like cupin" evidence="1">
    <location>
        <begin position="4"/>
        <end position="49"/>
    </location>
</feature>
<dbReference type="Proteomes" id="UP000031670">
    <property type="component" value="Unassembled WGS sequence"/>
</dbReference>
<dbReference type="InterPro" id="IPR011051">
    <property type="entry name" value="RmlC_Cupin_sf"/>
</dbReference>
<proteinExistence type="predicted"/>
<reference evidence="2 3" key="2">
    <citation type="submission" date="2015-01" db="EMBL/GenBank/DDBJ databases">
        <authorList>
            <consortium name="NBRP consortium"/>
            <person name="Sawabe T."/>
            <person name="Meirelles P."/>
            <person name="Feng G."/>
            <person name="Sayaka M."/>
            <person name="Hattori M."/>
            <person name="Ohkuma M."/>
        </authorList>
    </citation>
    <scope>NUCLEOTIDE SEQUENCE [LARGE SCALE GENOMIC DNA]</scope>
    <source>
        <strain evidence="2 3">JCM19232</strain>
    </source>
</reference>